<feature type="compositionally biased region" description="Acidic residues" evidence="1">
    <location>
        <begin position="89"/>
        <end position="100"/>
    </location>
</feature>
<proteinExistence type="predicted"/>
<feature type="region of interest" description="Disordered" evidence="1">
    <location>
        <begin position="54"/>
        <end position="100"/>
    </location>
</feature>
<sequence>MQLHIESQLFSGVAKVVEYWEAVLKLLDIYKAKACLKEIHAATLRRHVHRLENVSSDDAEEESFSQEEADDMEAEEAACSFSPELMHGDDDDDREEAIDS</sequence>
<dbReference type="EMBL" id="CACVBM020001074">
    <property type="protein sequence ID" value="CAA7029016.1"/>
    <property type="molecule type" value="Genomic_DNA"/>
</dbReference>
<evidence type="ECO:0000259" key="2">
    <source>
        <dbReference type="Pfam" id="PF10312"/>
    </source>
</evidence>
<name>A0A6D2IM93_9BRAS</name>
<dbReference type="PANTHER" id="PTHR21737">
    <property type="entry name" value="POLYGLUTAMINE BINDING PROTEIN 1/MARVEL MEMBRANE-ASSOCIATING DOMAIN CONTAINING 3"/>
    <property type="match status" value="1"/>
</dbReference>
<protein>
    <recommendedName>
        <fullName evidence="2">Splicing factor cactin central domain-containing protein</fullName>
    </recommendedName>
</protein>
<comment type="caution">
    <text evidence="3">The sequence shown here is derived from an EMBL/GenBank/DDBJ whole genome shotgun (WGS) entry which is preliminary data.</text>
</comment>
<gene>
    <name evidence="3" type="ORF">MERR_LOCUS16251</name>
</gene>
<dbReference type="GO" id="GO:0005737">
    <property type="term" value="C:cytoplasm"/>
    <property type="evidence" value="ECO:0007669"/>
    <property type="project" value="TreeGrafter"/>
</dbReference>
<dbReference type="InterPro" id="IPR018816">
    <property type="entry name" value="Cactin_central"/>
</dbReference>
<feature type="compositionally biased region" description="Acidic residues" evidence="1">
    <location>
        <begin position="55"/>
        <end position="76"/>
    </location>
</feature>
<dbReference type="OrthoDB" id="1735794at2759"/>
<dbReference type="PANTHER" id="PTHR21737:SF4">
    <property type="entry name" value="SPLICING FACTOR CACTIN"/>
    <property type="match status" value="1"/>
</dbReference>
<keyword evidence="4" id="KW-1185">Reference proteome</keyword>
<reference evidence="3" key="1">
    <citation type="submission" date="2020-01" db="EMBL/GenBank/DDBJ databases">
        <authorList>
            <person name="Mishra B."/>
        </authorList>
    </citation>
    <scope>NUCLEOTIDE SEQUENCE [LARGE SCALE GENOMIC DNA]</scope>
</reference>
<evidence type="ECO:0000313" key="4">
    <source>
        <dbReference type="Proteomes" id="UP000467841"/>
    </source>
</evidence>
<accession>A0A6D2IM93</accession>
<feature type="domain" description="Splicing factor cactin central" evidence="2">
    <location>
        <begin position="2"/>
        <end position="40"/>
    </location>
</feature>
<organism evidence="3 4">
    <name type="scientific">Microthlaspi erraticum</name>
    <dbReference type="NCBI Taxonomy" id="1685480"/>
    <lineage>
        <taxon>Eukaryota</taxon>
        <taxon>Viridiplantae</taxon>
        <taxon>Streptophyta</taxon>
        <taxon>Embryophyta</taxon>
        <taxon>Tracheophyta</taxon>
        <taxon>Spermatophyta</taxon>
        <taxon>Magnoliopsida</taxon>
        <taxon>eudicotyledons</taxon>
        <taxon>Gunneridae</taxon>
        <taxon>Pentapetalae</taxon>
        <taxon>rosids</taxon>
        <taxon>malvids</taxon>
        <taxon>Brassicales</taxon>
        <taxon>Brassicaceae</taxon>
        <taxon>Coluteocarpeae</taxon>
        <taxon>Microthlaspi</taxon>
    </lineage>
</organism>
<dbReference type="Proteomes" id="UP000467841">
    <property type="component" value="Unassembled WGS sequence"/>
</dbReference>
<evidence type="ECO:0000313" key="3">
    <source>
        <dbReference type="EMBL" id="CAA7029016.1"/>
    </source>
</evidence>
<dbReference type="GO" id="GO:0045292">
    <property type="term" value="P:mRNA cis splicing, via spliceosome"/>
    <property type="evidence" value="ECO:0007669"/>
    <property type="project" value="TreeGrafter"/>
</dbReference>
<evidence type="ECO:0000256" key="1">
    <source>
        <dbReference type="SAM" id="MobiDB-lite"/>
    </source>
</evidence>
<dbReference type="Pfam" id="PF10312">
    <property type="entry name" value="Cactin_mid"/>
    <property type="match status" value="1"/>
</dbReference>
<dbReference type="GO" id="GO:0005681">
    <property type="term" value="C:spliceosomal complex"/>
    <property type="evidence" value="ECO:0007669"/>
    <property type="project" value="TreeGrafter"/>
</dbReference>
<dbReference type="AlphaFoldDB" id="A0A6D2IM93"/>